<evidence type="ECO:0000313" key="3">
    <source>
        <dbReference type="EMBL" id="MBD3867460.1"/>
    </source>
</evidence>
<dbReference type="Proteomes" id="UP000648239">
    <property type="component" value="Unassembled WGS sequence"/>
</dbReference>
<dbReference type="EMBL" id="JACXWD010000010">
    <property type="protein sequence ID" value="MBD3867460.1"/>
    <property type="molecule type" value="Genomic_DNA"/>
</dbReference>
<accession>A0A8J6Y5H6</accession>
<evidence type="ECO:0000256" key="1">
    <source>
        <dbReference type="SAM" id="MobiDB-lite"/>
    </source>
</evidence>
<evidence type="ECO:0000313" key="4">
    <source>
        <dbReference type="Proteomes" id="UP000648239"/>
    </source>
</evidence>
<gene>
    <name evidence="3" type="ORF">IFK94_04965</name>
</gene>
<reference evidence="3 4" key="1">
    <citation type="submission" date="2020-08" db="EMBL/GenBank/DDBJ databases">
        <title>Acidobacteriota in marine sediments use diverse sulfur dissimilation pathways.</title>
        <authorList>
            <person name="Wasmund K."/>
        </authorList>
    </citation>
    <scope>NUCLEOTIDE SEQUENCE [LARGE SCALE GENOMIC DNA]</scope>
    <source>
        <strain evidence="3">MAG AM4</strain>
    </source>
</reference>
<keyword evidence="2" id="KW-0732">Signal</keyword>
<feature type="chain" id="PRO_5035276291" evidence="2">
    <location>
        <begin position="25"/>
        <end position="159"/>
    </location>
</feature>
<comment type="caution">
    <text evidence="3">The sequence shown here is derived from an EMBL/GenBank/DDBJ whole genome shotgun (WGS) entry which is preliminary data.</text>
</comment>
<feature type="region of interest" description="Disordered" evidence="1">
    <location>
        <begin position="113"/>
        <end position="159"/>
    </location>
</feature>
<name>A0A8J6Y5H6_9BACT</name>
<evidence type="ECO:0000256" key="2">
    <source>
        <dbReference type="SAM" id="SignalP"/>
    </source>
</evidence>
<sequence length="159" mass="16635">MSRSRTCAVLILMLCCAAVIPVLAVDDTVPTTGEFLRQIAQARHLDALNGPDAVRLLRESGIQLPALTLTGPLTEGRVAAISRSLGIVVTTSRPDAPFNSNAAAAFLDLMATQAPAPEQSTTSGEPGPYPRPNDQAADPRNKGRGKKKGLPPVSESDPV</sequence>
<dbReference type="AlphaFoldDB" id="A0A8J6Y5H6"/>
<proteinExistence type="predicted"/>
<organism evidence="3 4">
    <name type="scientific">Candidatus Polarisedimenticola svalbardensis</name>
    <dbReference type="NCBI Taxonomy" id="2886004"/>
    <lineage>
        <taxon>Bacteria</taxon>
        <taxon>Pseudomonadati</taxon>
        <taxon>Acidobacteriota</taxon>
        <taxon>Candidatus Polarisedimenticolia</taxon>
        <taxon>Candidatus Polarisedimenticolales</taxon>
        <taxon>Candidatus Polarisedimenticolaceae</taxon>
        <taxon>Candidatus Polarisedimenticola</taxon>
    </lineage>
</organism>
<protein>
    <submittedName>
        <fullName evidence="3">Uncharacterized protein</fullName>
    </submittedName>
</protein>
<feature type="signal peptide" evidence="2">
    <location>
        <begin position="1"/>
        <end position="24"/>
    </location>
</feature>